<sequence length="214" mass="23889">MRSLTSIDLSYNFLDGPVPQSNIFQRAPIEWFIHNKGLCGKVIWNFNGKEAYKEIIEATENFDDKYRIGVGGYGTVYVAKVSTGETFAVKKIQKIEDQASTHGYMAPELAYIMRVTEGCDVYSFGVVALEVMHGIHPGDLINSLSSSMLVKDILDPRLPFFNDDPMKCIDTNPQSRPTMQQVTQSLSSPKLPTITSSLFFHALTIGHLMDIQTS</sequence>
<dbReference type="InterPro" id="IPR001245">
    <property type="entry name" value="Ser-Thr/Tyr_kinase_cat_dom"/>
</dbReference>
<evidence type="ECO:0000256" key="1">
    <source>
        <dbReference type="ARBA" id="ARBA00004162"/>
    </source>
</evidence>
<keyword evidence="5 10" id="KW-0547">Nucleotide-binding</keyword>
<evidence type="ECO:0000256" key="7">
    <source>
        <dbReference type="ARBA" id="ARBA00022840"/>
    </source>
</evidence>
<evidence type="ECO:0000256" key="2">
    <source>
        <dbReference type="ARBA" id="ARBA00012513"/>
    </source>
</evidence>
<evidence type="ECO:0000256" key="6">
    <source>
        <dbReference type="ARBA" id="ARBA00022777"/>
    </source>
</evidence>
<dbReference type="EMBL" id="JAGGNH010000007">
    <property type="protein sequence ID" value="KAJ0967462.1"/>
    <property type="molecule type" value="Genomic_DNA"/>
</dbReference>
<dbReference type="InterPro" id="IPR011009">
    <property type="entry name" value="Kinase-like_dom_sf"/>
</dbReference>
<protein>
    <recommendedName>
        <fullName evidence="2">non-specific serine/threonine protein kinase</fullName>
        <ecNumber evidence="2">2.7.11.1</ecNumber>
    </recommendedName>
</protein>
<dbReference type="Pfam" id="PF07714">
    <property type="entry name" value="PK_Tyr_Ser-Thr"/>
    <property type="match status" value="1"/>
</dbReference>
<dbReference type="PANTHER" id="PTHR48005:SF13">
    <property type="entry name" value="SERINE_THREONINE-PROTEIN KINASE DDB_G0278509-RELATED"/>
    <property type="match status" value="1"/>
</dbReference>
<comment type="caution">
    <text evidence="12">The sequence shown here is derived from an EMBL/GenBank/DDBJ whole genome shotgun (WGS) entry which is preliminary data.</text>
</comment>
<dbReference type="InterPro" id="IPR051420">
    <property type="entry name" value="Ser_Thr_Kinases_DiverseReg"/>
</dbReference>
<dbReference type="InterPro" id="IPR032675">
    <property type="entry name" value="LRR_dom_sf"/>
</dbReference>
<dbReference type="PANTHER" id="PTHR48005">
    <property type="entry name" value="LEUCINE RICH REPEAT KINASE 2"/>
    <property type="match status" value="1"/>
</dbReference>
<proteinExistence type="predicted"/>
<dbReference type="AlphaFoldDB" id="A0A9D5C6B8"/>
<reference evidence="12" key="2">
    <citation type="journal article" date="2022" name="Hortic Res">
        <title>The genome of Dioscorea zingiberensis sheds light on the biosynthesis, origin and evolution of the medicinally important diosgenin saponins.</title>
        <authorList>
            <person name="Li Y."/>
            <person name="Tan C."/>
            <person name="Li Z."/>
            <person name="Guo J."/>
            <person name="Li S."/>
            <person name="Chen X."/>
            <person name="Wang C."/>
            <person name="Dai X."/>
            <person name="Yang H."/>
            <person name="Song W."/>
            <person name="Hou L."/>
            <person name="Xu J."/>
            <person name="Tong Z."/>
            <person name="Xu A."/>
            <person name="Yuan X."/>
            <person name="Wang W."/>
            <person name="Yang Q."/>
            <person name="Chen L."/>
            <person name="Sun Z."/>
            <person name="Wang K."/>
            <person name="Pan B."/>
            <person name="Chen J."/>
            <person name="Bao Y."/>
            <person name="Liu F."/>
            <person name="Qi X."/>
            <person name="Gang D.R."/>
            <person name="Wen J."/>
            <person name="Li J."/>
        </authorList>
    </citation>
    <scope>NUCLEOTIDE SEQUENCE</scope>
    <source>
        <strain evidence="12">Dzin_1.0</strain>
    </source>
</reference>
<dbReference type="Proteomes" id="UP001085076">
    <property type="component" value="Miscellaneous, Linkage group lg07"/>
</dbReference>
<evidence type="ECO:0000313" key="13">
    <source>
        <dbReference type="Proteomes" id="UP001085076"/>
    </source>
</evidence>
<dbReference type="PROSITE" id="PS50011">
    <property type="entry name" value="PROTEIN_KINASE_DOM"/>
    <property type="match status" value="1"/>
</dbReference>
<evidence type="ECO:0000256" key="10">
    <source>
        <dbReference type="PROSITE-ProRule" id="PRU10141"/>
    </source>
</evidence>
<dbReference type="Gene3D" id="1.10.510.10">
    <property type="entry name" value="Transferase(Phosphotransferase) domain 1"/>
    <property type="match status" value="2"/>
</dbReference>
<keyword evidence="3" id="KW-0723">Serine/threonine-protein kinase</keyword>
<dbReference type="GO" id="GO:0005524">
    <property type="term" value="F:ATP binding"/>
    <property type="evidence" value="ECO:0007669"/>
    <property type="project" value="UniProtKB-UniRule"/>
</dbReference>
<feature type="domain" description="Protein kinase" evidence="11">
    <location>
        <begin position="1"/>
        <end position="191"/>
    </location>
</feature>
<organism evidence="12 13">
    <name type="scientific">Dioscorea zingiberensis</name>
    <dbReference type="NCBI Taxonomy" id="325984"/>
    <lineage>
        <taxon>Eukaryota</taxon>
        <taxon>Viridiplantae</taxon>
        <taxon>Streptophyta</taxon>
        <taxon>Embryophyta</taxon>
        <taxon>Tracheophyta</taxon>
        <taxon>Spermatophyta</taxon>
        <taxon>Magnoliopsida</taxon>
        <taxon>Liliopsida</taxon>
        <taxon>Dioscoreales</taxon>
        <taxon>Dioscoreaceae</taxon>
        <taxon>Dioscorea</taxon>
    </lineage>
</organism>
<evidence type="ECO:0000313" key="12">
    <source>
        <dbReference type="EMBL" id="KAJ0967462.1"/>
    </source>
</evidence>
<dbReference type="InterPro" id="IPR000719">
    <property type="entry name" value="Prot_kinase_dom"/>
</dbReference>
<reference evidence="12" key="1">
    <citation type="submission" date="2021-03" db="EMBL/GenBank/DDBJ databases">
        <authorList>
            <person name="Li Z."/>
            <person name="Yang C."/>
        </authorList>
    </citation>
    <scope>NUCLEOTIDE SEQUENCE</scope>
    <source>
        <strain evidence="12">Dzin_1.0</strain>
        <tissue evidence="12">Leaf</tissue>
    </source>
</reference>
<dbReference type="InterPro" id="IPR017441">
    <property type="entry name" value="Protein_kinase_ATP_BS"/>
</dbReference>
<accession>A0A9D5C6B8</accession>
<comment type="subcellular location">
    <subcellularLocation>
        <location evidence="1">Cell membrane</location>
        <topology evidence="1">Single-pass membrane protein</topology>
    </subcellularLocation>
</comment>
<evidence type="ECO:0000256" key="8">
    <source>
        <dbReference type="ARBA" id="ARBA00047899"/>
    </source>
</evidence>
<keyword evidence="7 10" id="KW-0067">ATP-binding</keyword>
<dbReference type="SUPFAM" id="SSF56112">
    <property type="entry name" value="Protein kinase-like (PK-like)"/>
    <property type="match status" value="2"/>
</dbReference>
<evidence type="ECO:0000256" key="5">
    <source>
        <dbReference type="ARBA" id="ARBA00022741"/>
    </source>
</evidence>
<dbReference type="Gene3D" id="3.80.10.10">
    <property type="entry name" value="Ribonuclease Inhibitor"/>
    <property type="match status" value="1"/>
</dbReference>
<keyword evidence="6" id="KW-0418">Kinase</keyword>
<dbReference type="EC" id="2.7.11.1" evidence="2"/>
<gene>
    <name evidence="12" type="ORF">J5N97_024379</name>
</gene>
<comment type="catalytic activity">
    <reaction evidence="9">
        <text>L-seryl-[protein] + ATP = O-phospho-L-seryl-[protein] + ADP + H(+)</text>
        <dbReference type="Rhea" id="RHEA:17989"/>
        <dbReference type="Rhea" id="RHEA-COMP:9863"/>
        <dbReference type="Rhea" id="RHEA-COMP:11604"/>
        <dbReference type="ChEBI" id="CHEBI:15378"/>
        <dbReference type="ChEBI" id="CHEBI:29999"/>
        <dbReference type="ChEBI" id="CHEBI:30616"/>
        <dbReference type="ChEBI" id="CHEBI:83421"/>
        <dbReference type="ChEBI" id="CHEBI:456216"/>
        <dbReference type="EC" id="2.7.11.1"/>
    </reaction>
</comment>
<keyword evidence="4" id="KW-0808">Transferase</keyword>
<dbReference type="GO" id="GO:0005886">
    <property type="term" value="C:plasma membrane"/>
    <property type="evidence" value="ECO:0007669"/>
    <property type="project" value="UniProtKB-SubCell"/>
</dbReference>
<evidence type="ECO:0000256" key="9">
    <source>
        <dbReference type="ARBA" id="ARBA00048679"/>
    </source>
</evidence>
<name>A0A9D5C6B8_9LILI</name>
<feature type="binding site" evidence="10">
    <location>
        <position position="91"/>
    </location>
    <ligand>
        <name>ATP</name>
        <dbReference type="ChEBI" id="CHEBI:30616"/>
    </ligand>
</feature>
<evidence type="ECO:0000259" key="11">
    <source>
        <dbReference type="PROSITE" id="PS50011"/>
    </source>
</evidence>
<evidence type="ECO:0000256" key="4">
    <source>
        <dbReference type="ARBA" id="ARBA00022679"/>
    </source>
</evidence>
<dbReference type="PROSITE" id="PS00107">
    <property type="entry name" value="PROTEIN_KINASE_ATP"/>
    <property type="match status" value="1"/>
</dbReference>
<dbReference type="GO" id="GO:0004674">
    <property type="term" value="F:protein serine/threonine kinase activity"/>
    <property type="evidence" value="ECO:0007669"/>
    <property type="project" value="UniProtKB-KW"/>
</dbReference>
<comment type="catalytic activity">
    <reaction evidence="8">
        <text>L-threonyl-[protein] + ATP = O-phospho-L-threonyl-[protein] + ADP + H(+)</text>
        <dbReference type="Rhea" id="RHEA:46608"/>
        <dbReference type="Rhea" id="RHEA-COMP:11060"/>
        <dbReference type="Rhea" id="RHEA-COMP:11605"/>
        <dbReference type="ChEBI" id="CHEBI:15378"/>
        <dbReference type="ChEBI" id="CHEBI:30013"/>
        <dbReference type="ChEBI" id="CHEBI:30616"/>
        <dbReference type="ChEBI" id="CHEBI:61977"/>
        <dbReference type="ChEBI" id="CHEBI:456216"/>
        <dbReference type="EC" id="2.7.11.1"/>
    </reaction>
</comment>
<dbReference type="OrthoDB" id="1913693at2759"/>
<keyword evidence="13" id="KW-1185">Reference proteome</keyword>
<evidence type="ECO:0000256" key="3">
    <source>
        <dbReference type="ARBA" id="ARBA00022527"/>
    </source>
</evidence>